<keyword evidence="3" id="KW-1133">Transmembrane helix</keyword>
<feature type="compositionally biased region" description="Polar residues" evidence="2">
    <location>
        <begin position="26"/>
        <end position="45"/>
    </location>
</feature>
<dbReference type="InterPro" id="IPR036457">
    <property type="entry name" value="PPM-type-like_dom_sf"/>
</dbReference>
<evidence type="ECO:0000259" key="4">
    <source>
        <dbReference type="SMART" id="SM00331"/>
    </source>
</evidence>
<evidence type="ECO:0000256" key="3">
    <source>
        <dbReference type="SAM" id="Phobius"/>
    </source>
</evidence>
<dbReference type="Proteomes" id="UP000183015">
    <property type="component" value="Unassembled WGS sequence"/>
</dbReference>
<feature type="region of interest" description="Disordered" evidence="2">
    <location>
        <begin position="560"/>
        <end position="599"/>
    </location>
</feature>
<evidence type="ECO:0000313" key="5">
    <source>
        <dbReference type="EMBL" id="SEM50092.1"/>
    </source>
</evidence>
<feature type="region of interest" description="Disordered" evidence="2">
    <location>
        <begin position="1"/>
        <end position="45"/>
    </location>
</feature>
<dbReference type="Gene3D" id="3.60.40.10">
    <property type="entry name" value="PPM-type phosphatase domain"/>
    <property type="match status" value="1"/>
</dbReference>
<gene>
    <name evidence="5" type="ORF">SAMN05414137_1317</name>
</gene>
<dbReference type="GO" id="GO:0016791">
    <property type="term" value="F:phosphatase activity"/>
    <property type="evidence" value="ECO:0007669"/>
    <property type="project" value="TreeGrafter"/>
</dbReference>
<proteinExistence type="predicted"/>
<feature type="transmembrane region" description="Helical" evidence="3">
    <location>
        <begin position="51"/>
        <end position="74"/>
    </location>
</feature>
<dbReference type="AlphaFoldDB" id="A0A1H7YV36"/>
<name>A0A1H7YV36_STRJI</name>
<feature type="compositionally biased region" description="Basic and acidic residues" evidence="2">
    <location>
        <begin position="590"/>
        <end position="599"/>
    </location>
</feature>
<keyword evidence="3" id="KW-0472">Membrane</keyword>
<dbReference type="InterPro" id="IPR052016">
    <property type="entry name" value="Bact_Sigma-Reg"/>
</dbReference>
<dbReference type="PANTHER" id="PTHR43156:SF2">
    <property type="entry name" value="STAGE II SPORULATION PROTEIN E"/>
    <property type="match status" value="1"/>
</dbReference>
<dbReference type="InterPro" id="IPR001932">
    <property type="entry name" value="PPM-type_phosphatase-like_dom"/>
</dbReference>
<feature type="transmembrane region" description="Helical" evidence="3">
    <location>
        <begin position="236"/>
        <end position="258"/>
    </location>
</feature>
<dbReference type="SUPFAM" id="SSF81606">
    <property type="entry name" value="PP2C-like"/>
    <property type="match status" value="1"/>
</dbReference>
<dbReference type="PANTHER" id="PTHR43156">
    <property type="entry name" value="STAGE II SPORULATION PROTEIN E-RELATED"/>
    <property type="match status" value="1"/>
</dbReference>
<evidence type="ECO:0000256" key="1">
    <source>
        <dbReference type="ARBA" id="ARBA00022801"/>
    </source>
</evidence>
<feature type="compositionally biased region" description="Low complexity" evidence="2">
    <location>
        <begin position="560"/>
        <end position="589"/>
    </location>
</feature>
<dbReference type="EMBL" id="FOAZ01000031">
    <property type="protein sequence ID" value="SEM50092.1"/>
    <property type="molecule type" value="Genomic_DNA"/>
</dbReference>
<organism evidence="5 6">
    <name type="scientific">Streptacidiphilus jiangxiensis</name>
    <dbReference type="NCBI Taxonomy" id="235985"/>
    <lineage>
        <taxon>Bacteria</taxon>
        <taxon>Bacillati</taxon>
        <taxon>Actinomycetota</taxon>
        <taxon>Actinomycetes</taxon>
        <taxon>Kitasatosporales</taxon>
        <taxon>Streptomycetaceae</taxon>
        <taxon>Streptacidiphilus</taxon>
    </lineage>
</organism>
<dbReference type="eggNOG" id="COG2208">
    <property type="taxonomic scope" value="Bacteria"/>
</dbReference>
<evidence type="ECO:0000313" key="6">
    <source>
        <dbReference type="Proteomes" id="UP000183015"/>
    </source>
</evidence>
<dbReference type="Pfam" id="PF07228">
    <property type="entry name" value="SpoIIE"/>
    <property type="match status" value="1"/>
</dbReference>
<protein>
    <submittedName>
        <fullName evidence="5">Serine phosphatase RsbU, regulator of sigma subunit</fullName>
    </submittedName>
</protein>
<keyword evidence="6" id="KW-1185">Reference proteome</keyword>
<sequence length="599" mass="62163">MQRGMRGPLGRASAQGGEKGEKPVNPQRSSQPSTPRASTPRLSGSRPSTRLLVAVVGALASALTAGIALGGWFVHRDHERTVVQLTERWEPAQATLAQVRDAVDEVQADCLIHPPGDQAVQQEARRRLDAALPRLHTLVSDSQGLELAVLELSQTVERSVAAALLPGSASRCSAAVTAGDPAMAGVAAGATGPGVGDPGDGTGFLAVQSRADQVQNLLNGTVRSAQSEAENGATTLLLYVFGMCLAAVLAVVAGTALISSRVLAPMARIEAQLRDAAAGVPPGPATAPTDRGGLFTRLAREADRTRMRLAQMQWQSGRDQAALAQHGPAATGIHRILTSREDPGPGVVVGGRLMAAEGLIAGDYLGTLPLPGGRTALLVGDVSGHGVEAGLLAAQLKCAAQAAFRAGLDPVRAAHTTWGALAHEDERFTTLVLAVLDPATATLTWLNAGHEEPYLLRADGTVERLAPTGPLIHPFLRPTDDTWRTASTAFTPGDLLVLATDGLTEGRTTDGSELGDERVLDALHGLSGRDLNPAAAVEALLEAVRRHGVDWDRDDITVLAATTAPTTDPTTDPTADPTTASTTDPTTDPTTRHDPRSLG</sequence>
<feature type="domain" description="PPM-type phosphatase" evidence="4">
    <location>
        <begin position="344"/>
        <end position="563"/>
    </location>
</feature>
<accession>A0A1H7YV36</accession>
<dbReference type="SMART" id="SM00331">
    <property type="entry name" value="PP2C_SIG"/>
    <property type="match status" value="1"/>
</dbReference>
<keyword evidence="1" id="KW-0378">Hydrolase</keyword>
<evidence type="ECO:0000256" key="2">
    <source>
        <dbReference type="SAM" id="MobiDB-lite"/>
    </source>
</evidence>
<dbReference type="STRING" id="235985.SAMN05414137_1317"/>
<reference evidence="6" key="1">
    <citation type="submission" date="2016-10" db="EMBL/GenBank/DDBJ databases">
        <authorList>
            <person name="Varghese N."/>
        </authorList>
    </citation>
    <scope>NUCLEOTIDE SEQUENCE [LARGE SCALE GENOMIC DNA]</scope>
    <source>
        <strain evidence="6">DSM 45096 / BCRC 16803 / CGMCC 4.1857 / CIP 109030 / JCM 12277 / KCTC 19219 / NBRC 100920 / 33214</strain>
    </source>
</reference>
<keyword evidence="3" id="KW-0812">Transmembrane</keyword>